<comment type="catalytic activity">
    <reaction evidence="1">
        <text>ATP + protein L-histidine = ADP + protein N-phospho-L-histidine.</text>
        <dbReference type="EC" id="2.7.13.3"/>
    </reaction>
</comment>
<dbReference type="InterPro" id="IPR000700">
    <property type="entry name" value="PAS-assoc_C"/>
</dbReference>
<dbReference type="Pfam" id="PF08448">
    <property type="entry name" value="PAS_4"/>
    <property type="match status" value="2"/>
</dbReference>
<sequence length="543" mass="60195">MDSGRLLNPIKPQISVLYVDDEPSLLEIGKLFLERKGNIAVTPAPSAEDALSILDTGTFDGVVSDYQMPGMDGIDLLREVRKLYGPLPFIIFTGKGREEVVIEALNSGADYYLQKGGAPKPQFAELENIIRHAVEKSQMARALEESEERYRTVVEDQSEMICWFDPDGVILFANEAFCRHFGVPGEEMVGRRFAPEIPLNERERLHAHFESLTPDHPVAHIDHRVIMPSGEVRWHGWTDRASFDAAGNLVRIQSVGRDISDHKRAEIEAVASRQRLKDVLDFLPDPTFAIDAEGKATLWNGEMERLTGVPAEAVIGQSECDAFIHPHGPVRPVLAEIVIGLAPKDATGRFTFTRWKGDSLLGEIEVTASDGSERVLWGLATPLWGHDGTIVGAIESLHDVTDLRASERTLHEANGLLEWMFDALPDIIGIMRPDRRIIRYNRAGYEALGVTHEEASGNPCYSLIGRSRPCEICATEMALKSGKPETIEKYVPELDMHLRCTSVPIFAPDGEVSLVVEQLSPIPERGVERHSEVGAPVVSPSRR</sequence>
<feature type="domain" description="PAS" evidence="8">
    <location>
        <begin position="272"/>
        <end position="326"/>
    </location>
</feature>
<organism evidence="10 11">
    <name type="scientific">Methanofollis fontis</name>
    <dbReference type="NCBI Taxonomy" id="2052832"/>
    <lineage>
        <taxon>Archaea</taxon>
        <taxon>Methanobacteriati</taxon>
        <taxon>Methanobacteriota</taxon>
        <taxon>Stenosarchaea group</taxon>
        <taxon>Methanomicrobia</taxon>
        <taxon>Methanomicrobiales</taxon>
        <taxon>Methanomicrobiaceae</taxon>
        <taxon>Methanofollis</taxon>
    </lineage>
</organism>
<feature type="domain" description="PAS" evidence="8">
    <location>
        <begin position="146"/>
        <end position="191"/>
    </location>
</feature>
<dbReference type="OrthoDB" id="116661at2157"/>
<keyword evidence="3 6" id="KW-0597">Phosphoprotein</keyword>
<evidence type="ECO:0000259" key="7">
    <source>
        <dbReference type="PROSITE" id="PS50110"/>
    </source>
</evidence>
<dbReference type="InterPro" id="IPR013767">
    <property type="entry name" value="PAS_fold"/>
</dbReference>
<comment type="caution">
    <text evidence="10">The sequence shown here is derived from an EMBL/GenBank/DDBJ whole genome shotgun (WGS) entry which is preliminary data.</text>
</comment>
<dbReference type="PANTHER" id="PTHR43304:SF1">
    <property type="entry name" value="PAC DOMAIN-CONTAINING PROTEIN"/>
    <property type="match status" value="1"/>
</dbReference>
<keyword evidence="4" id="KW-0808">Transferase</keyword>
<dbReference type="InterPro" id="IPR001789">
    <property type="entry name" value="Sig_transdc_resp-reg_receiver"/>
</dbReference>
<dbReference type="Pfam" id="PF00072">
    <property type="entry name" value="Response_reg"/>
    <property type="match status" value="1"/>
</dbReference>
<dbReference type="InterPro" id="IPR035965">
    <property type="entry name" value="PAS-like_dom_sf"/>
</dbReference>
<dbReference type="Gene3D" id="3.30.450.20">
    <property type="entry name" value="PAS domain"/>
    <property type="match status" value="3"/>
</dbReference>
<dbReference type="InterPro" id="IPR052162">
    <property type="entry name" value="Sensor_kinase/Photoreceptor"/>
</dbReference>
<evidence type="ECO:0000259" key="9">
    <source>
        <dbReference type="PROSITE" id="PS50113"/>
    </source>
</evidence>
<evidence type="ECO:0000313" key="10">
    <source>
        <dbReference type="EMBL" id="TAJ45491.1"/>
    </source>
</evidence>
<dbReference type="InterPro" id="IPR001610">
    <property type="entry name" value="PAC"/>
</dbReference>
<reference evidence="10 11" key="1">
    <citation type="submission" date="2017-11" db="EMBL/GenBank/DDBJ databases">
        <title>Isolation and Characterization of Methanofollis Species from Methane Seep Offshore SW Taiwan.</title>
        <authorList>
            <person name="Teng N.-H."/>
            <person name="Lai M.-C."/>
            <person name="Chen S.-C."/>
        </authorList>
    </citation>
    <scope>NUCLEOTIDE SEQUENCE [LARGE SCALE GENOMIC DNA]</scope>
    <source>
        <strain evidence="10 11">FWC-SCC2</strain>
    </source>
</reference>
<dbReference type="EC" id="2.7.13.3" evidence="2"/>
<proteinExistence type="predicted"/>
<dbReference type="SMART" id="SM00448">
    <property type="entry name" value="REC"/>
    <property type="match status" value="1"/>
</dbReference>
<dbReference type="PROSITE" id="PS50112">
    <property type="entry name" value="PAS"/>
    <property type="match status" value="2"/>
</dbReference>
<evidence type="ECO:0000256" key="5">
    <source>
        <dbReference type="ARBA" id="ARBA00022777"/>
    </source>
</evidence>
<dbReference type="PROSITE" id="PS50110">
    <property type="entry name" value="RESPONSE_REGULATORY"/>
    <property type="match status" value="1"/>
</dbReference>
<name>A0A483CVF9_9EURY</name>
<evidence type="ECO:0000256" key="2">
    <source>
        <dbReference type="ARBA" id="ARBA00012438"/>
    </source>
</evidence>
<evidence type="ECO:0000259" key="8">
    <source>
        <dbReference type="PROSITE" id="PS50112"/>
    </source>
</evidence>
<dbReference type="PANTHER" id="PTHR43304">
    <property type="entry name" value="PHYTOCHROME-LIKE PROTEIN CPH1"/>
    <property type="match status" value="1"/>
</dbReference>
<accession>A0A483CVF9</accession>
<feature type="modified residue" description="4-aspartylphosphate" evidence="6">
    <location>
        <position position="65"/>
    </location>
</feature>
<dbReference type="SMART" id="SM00086">
    <property type="entry name" value="PAC"/>
    <property type="match status" value="2"/>
</dbReference>
<dbReference type="GO" id="GO:0000160">
    <property type="term" value="P:phosphorelay signal transduction system"/>
    <property type="evidence" value="ECO:0007669"/>
    <property type="project" value="InterPro"/>
</dbReference>
<evidence type="ECO:0000313" key="11">
    <source>
        <dbReference type="Proteomes" id="UP000292580"/>
    </source>
</evidence>
<dbReference type="SUPFAM" id="SSF55785">
    <property type="entry name" value="PYP-like sensor domain (PAS domain)"/>
    <property type="match status" value="3"/>
</dbReference>
<evidence type="ECO:0000256" key="1">
    <source>
        <dbReference type="ARBA" id="ARBA00000085"/>
    </source>
</evidence>
<keyword evidence="5" id="KW-0418">Kinase</keyword>
<dbReference type="CDD" id="cd00156">
    <property type="entry name" value="REC"/>
    <property type="match status" value="1"/>
</dbReference>
<dbReference type="EMBL" id="PGCL01000001">
    <property type="protein sequence ID" value="TAJ45491.1"/>
    <property type="molecule type" value="Genomic_DNA"/>
</dbReference>
<protein>
    <recommendedName>
        <fullName evidence="2">histidine kinase</fullName>
        <ecNumber evidence="2">2.7.13.3</ecNumber>
    </recommendedName>
</protein>
<feature type="domain" description="Response regulatory" evidence="7">
    <location>
        <begin position="15"/>
        <end position="130"/>
    </location>
</feature>
<dbReference type="SMART" id="SM00091">
    <property type="entry name" value="PAS"/>
    <property type="match status" value="3"/>
</dbReference>
<evidence type="ECO:0000256" key="3">
    <source>
        <dbReference type="ARBA" id="ARBA00022553"/>
    </source>
</evidence>
<evidence type="ECO:0000256" key="6">
    <source>
        <dbReference type="PROSITE-ProRule" id="PRU00169"/>
    </source>
</evidence>
<dbReference type="InterPro" id="IPR013656">
    <property type="entry name" value="PAS_4"/>
</dbReference>
<dbReference type="Proteomes" id="UP000292580">
    <property type="component" value="Unassembled WGS sequence"/>
</dbReference>
<feature type="domain" description="PAC" evidence="9">
    <location>
        <begin position="219"/>
        <end position="271"/>
    </location>
</feature>
<dbReference type="NCBIfam" id="TIGR00229">
    <property type="entry name" value="sensory_box"/>
    <property type="match status" value="2"/>
</dbReference>
<dbReference type="Gene3D" id="3.40.50.2300">
    <property type="match status" value="1"/>
</dbReference>
<gene>
    <name evidence="10" type="ORF">CUJ86_01820</name>
</gene>
<evidence type="ECO:0000256" key="4">
    <source>
        <dbReference type="ARBA" id="ARBA00022679"/>
    </source>
</evidence>
<dbReference type="InterPro" id="IPR011006">
    <property type="entry name" value="CheY-like_superfamily"/>
</dbReference>
<dbReference type="PROSITE" id="PS50113">
    <property type="entry name" value="PAC"/>
    <property type="match status" value="2"/>
</dbReference>
<dbReference type="AlphaFoldDB" id="A0A483CVF9"/>
<dbReference type="GO" id="GO:0004673">
    <property type="term" value="F:protein histidine kinase activity"/>
    <property type="evidence" value="ECO:0007669"/>
    <property type="project" value="UniProtKB-EC"/>
</dbReference>
<dbReference type="RefSeq" id="WP_130645850.1">
    <property type="nucleotide sequence ID" value="NZ_PGCL01000001.1"/>
</dbReference>
<dbReference type="GO" id="GO:0006355">
    <property type="term" value="P:regulation of DNA-templated transcription"/>
    <property type="evidence" value="ECO:0007669"/>
    <property type="project" value="InterPro"/>
</dbReference>
<dbReference type="InterPro" id="IPR000014">
    <property type="entry name" value="PAS"/>
</dbReference>
<keyword evidence="11" id="KW-1185">Reference proteome</keyword>
<dbReference type="Pfam" id="PF00989">
    <property type="entry name" value="PAS"/>
    <property type="match status" value="1"/>
</dbReference>
<dbReference type="SUPFAM" id="SSF52172">
    <property type="entry name" value="CheY-like"/>
    <property type="match status" value="1"/>
</dbReference>
<feature type="domain" description="PAC" evidence="9">
    <location>
        <begin position="360"/>
        <end position="412"/>
    </location>
</feature>
<dbReference type="CDD" id="cd00130">
    <property type="entry name" value="PAS"/>
    <property type="match status" value="2"/>
</dbReference>